<dbReference type="EMBL" id="BSXW01000327">
    <property type="protein sequence ID" value="GMF18809.1"/>
    <property type="molecule type" value="Genomic_DNA"/>
</dbReference>
<dbReference type="Proteomes" id="UP001165083">
    <property type="component" value="Unassembled WGS sequence"/>
</dbReference>
<proteinExistence type="predicted"/>
<name>A0A9W6TRZ8_9STRA</name>
<protein>
    <submittedName>
        <fullName evidence="1">Unnamed protein product</fullName>
    </submittedName>
</protein>
<organism evidence="1 2">
    <name type="scientific">Phytophthora lilii</name>
    <dbReference type="NCBI Taxonomy" id="2077276"/>
    <lineage>
        <taxon>Eukaryota</taxon>
        <taxon>Sar</taxon>
        <taxon>Stramenopiles</taxon>
        <taxon>Oomycota</taxon>
        <taxon>Peronosporomycetes</taxon>
        <taxon>Peronosporales</taxon>
        <taxon>Peronosporaceae</taxon>
        <taxon>Phytophthora</taxon>
    </lineage>
</organism>
<sequence>MNDVVVADTSCLRIFTRRCDAEDRSPMLKFPLSPGCFHPTTSQRQEYADIVRERVDALLAKEQQLSFLHPTEWKQVQMKKNRELLFYKRVRRGRALQELASEEEFPEPTSGRERIFDDGLSWTSGRLDGGHDVRHDGCIAIGLDDGLLVQEPSSGLCLAGKC</sequence>
<gene>
    <name evidence="1" type="ORF">Plil01_000709700</name>
</gene>
<reference evidence="1" key="1">
    <citation type="submission" date="2023-04" db="EMBL/GenBank/DDBJ databases">
        <title>Phytophthora lilii NBRC 32176.</title>
        <authorList>
            <person name="Ichikawa N."/>
            <person name="Sato H."/>
            <person name="Tonouchi N."/>
        </authorList>
    </citation>
    <scope>NUCLEOTIDE SEQUENCE</scope>
    <source>
        <strain evidence="1">NBRC 32176</strain>
    </source>
</reference>
<comment type="caution">
    <text evidence="1">The sequence shown here is derived from an EMBL/GenBank/DDBJ whole genome shotgun (WGS) entry which is preliminary data.</text>
</comment>
<dbReference type="OrthoDB" id="97475at2759"/>
<evidence type="ECO:0000313" key="2">
    <source>
        <dbReference type="Proteomes" id="UP001165083"/>
    </source>
</evidence>
<accession>A0A9W6TRZ8</accession>
<evidence type="ECO:0000313" key="1">
    <source>
        <dbReference type="EMBL" id="GMF18809.1"/>
    </source>
</evidence>
<dbReference type="AlphaFoldDB" id="A0A9W6TRZ8"/>
<keyword evidence="2" id="KW-1185">Reference proteome</keyword>